<dbReference type="PROSITE" id="PS00352">
    <property type="entry name" value="CSD_1"/>
    <property type="match status" value="1"/>
</dbReference>
<proteinExistence type="predicted"/>
<evidence type="ECO:0000313" key="4">
    <source>
        <dbReference type="Proteomes" id="UP000244056"/>
    </source>
</evidence>
<dbReference type="InterPro" id="IPR012340">
    <property type="entry name" value="NA-bd_OB-fold"/>
</dbReference>
<evidence type="ECO:0000259" key="2">
    <source>
        <dbReference type="Pfam" id="PF00313"/>
    </source>
</evidence>
<dbReference type="GO" id="GO:0003676">
    <property type="term" value="F:nucleic acid binding"/>
    <property type="evidence" value="ECO:0007669"/>
    <property type="project" value="InterPro"/>
</dbReference>
<reference evidence="3 4" key="1">
    <citation type="submission" date="2017-03" db="EMBL/GenBank/DDBJ databases">
        <title>Comparative genomics of the toxic Baltic Sea cyanobacteria Nodularia spumigena UHCC 0039 and its response on varying salinity.</title>
        <authorList>
            <person name="Teikari J.E."/>
        </authorList>
    </citation>
    <scope>NUCLEOTIDE SEQUENCE [LARGE SCALE GENOMIC DNA]</scope>
    <source>
        <strain evidence="3 4">UHCC 0039</strain>
    </source>
</reference>
<dbReference type="InterPro" id="IPR019844">
    <property type="entry name" value="CSD_CS"/>
</dbReference>
<sequence>MKPVLSKGQLTTWKDDRGFGFIQLSDGSQEVFLHISAFKELNRRESSKTSYQIEFRIIVILHLVFWLVWLLFNKTLINLFLSIL</sequence>
<evidence type="ECO:0000313" key="3">
    <source>
        <dbReference type="EMBL" id="AVZ31384.1"/>
    </source>
</evidence>
<keyword evidence="1" id="KW-0812">Transmembrane</keyword>
<dbReference type="Proteomes" id="UP000244056">
    <property type="component" value="Chromosome"/>
</dbReference>
<gene>
    <name evidence="3" type="ORF">BMF81_04072</name>
</gene>
<keyword evidence="1" id="KW-1133">Transmembrane helix</keyword>
<dbReference type="KEGG" id="nsp:BMF81_04072"/>
<dbReference type="Gene3D" id="2.40.50.140">
    <property type="entry name" value="Nucleic acid-binding proteins"/>
    <property type="match status" value="1"/>
</dbReference>
<name>A0A2S0QAJ6_NODSP</name>
<organism evidence="3 4">
    <name type="scientific">Nodularia spumigena UHCC 0039</name>
    <dbReference type="NCBI Taxonomy" id="1914872"/>
    <lineage>
        <taxon>Bacteria</taxon>
        <taxon>Bacillati</taxon>
        <taxon>Cyanobacteriota</taxon>
        <taxon>Cyanophyceae</taxon>
        <taxon>Nostocales</taxon>
        <taxon>Nodulariaceae</taxon>
        <taxon>Nodularia</taxon>
    </lineage>
</organism>
<evidence type="ECO:0000256" key="1">
    <source>
        <dbReference type="SAM" id="Phobius"/>
    </source>
</evidence>
<protein>
    <recommendedName>
        <fullName evidence="2">CSD domain-containing protein</fullName>
    </recommendedName>
</protein>
<keyword evidence="1" id="KW-0472">Membrane</keyword>
<dbReference type="InterPro" id="IPR002059">
    <property type="entry name" value="CSP_DNA-bd"/>
</dbReference>
<dbReference type="GeneID" id="301148971"/>
<accession>A0A2S0QAJ6</accession>
<dbReference type="SUPFAM" id="SSF50249">
    <property type="entry name" value="Nucleic acid-binding proteins"/>
    <property type="match status" value="1"/>
</dbReference>
<feature type="transmembrane region" description="Helical" evidence="1">
    <location>
        <begin position="53"/>
        <end position="72"/>
    </location>
</feature>
<dbReference type="AlphaFoldDB" id="A0A2S0QAJ6"/>
<feature type="domain" description="CSD" evidence="2">
    <location>
        <begin position="7"/>
        <end position="55"/>
    </location>
</feature>
<dbReference type="EMBL" id="CP020114">
    <property type="protein sequence ID" value="AVZ31384.1"/>
    <property type="molecule type" value="Genomic_DNA"/>
</dbReference>
<dbReference type="RefSeq" id="WP_107806828.1">
    <property type="nucleotide sequence ID" value="NZ_CAWNZE010000001.1"/>
</dbReference>
<dbReference type="Pfam" id="PF00313">
    <property type="entry name" value="CSD"/>
    <property type="match status" value="1"/>
</dbReference>
<dbReference type="CDD" id="cd04458">
    <property type="entry name" value="CSP_CDS"/>
    <property type="match status" value="1"/>
</dbReference>